<evidence type="ECO:0000256" key="1">
    <source>
        <dbReference type="ARBA" id="ARBA00002521"/>
    </source>
</evidence>
<name>A0A1F6NV49_9BACT</name>
<evidence type="ECO:0000256" key="5">
    <source>
        <dbReference type="ARBA" id="ARBA00022801"/>
    </source>
</evidence>
<evidence type="ECO:0000313" key="9">
    <source>
        <dbReference type="EMBL" id="OGH87504.1"/>
    </source>
</evidence>
<keyword evidence="5 6" id="KW-0378">Hydrolase</keyword>
<dbReference type="GO" id="GO:0070006">
    <property type="term" value="F:metalloaminopeptidase activity"/>
    <property type="evidence" value="ECO:0007669"/>
    <property type="project" value="UniProtKB-UniRule"/>
</dbReference>
<dbReference type="GO" id="GO:0004239">
    <property type="term" value="F:initiator methionyl aminopeptidase activity"/>
    <property type="evidence" value="ECO:0007669"/>
    <property type="project" value="UniProtKB-UniRule"/>
</dbReference>
<feature type="binding site" evidence="6">
    <location>
        <position position="101"/>
    </location>
    <ligand>
        <name>a divalent metal cation</name>
        <dbReference type="ChEBI" id="CHEBI:60240"/>
        <label>1</label>
    </ligand>
</feature>
<dbReference type="EC" id="3.4.11.18" evidence="6 7"/>
<evidence type="ECO:0000259" key="8">
    <source>
        <dbReference type="Pfam" id="PF00557"/>
    </source>
</evidence>
<feature type="binding site" evidence="6">
    <location>
        <position position="192"/>
    </location>
    <ligand>
        <name>substrate</name>
    </ligand>
</feature>
<dbReference type="PANTHER" id="PTHR43330:SF27">
    <property type="entry name" value="METHIONINE AMINOPEPTIDASE"/>
    <property type="match status" value="1"/>
</dbReference>
<dbReference type="InterPro" id="IPR001714">
    <property type="entry name" value="Pept_M24_MAP"/>
</dbReference>
<dbReference type="GO" id="GO:0046872">
    <property type="term" value="F:metal ion binding"/>
    <property type="evidence" value="ECO:0007669"/>
    <property type="project" value="UniProtKB-UniRule"/>
</dbReference>
<dbReference type="PANTHER" id="PTHR43330">
    <property type="entry name" value="METHIONINE AMINOPEPTIDASE"/>
    <property type="match status" value="1"/>
</dbReference>
<evidence type="ECO:0000256" key="4">
    <source>
        <dbReference type="ARBA" id="ARBA00022723"/>
    </source>
</evidence>
<feature type="binding site" evidence="6">
    <location>
        <position position="83"/>
    </location>
    <ligand>
        <name>substrate</name>
    </ligand>
</feature>
<dbReference type="InterPro" id="IPR036005">
    <property type="entry name" value="Creatinase/aminopeptidase-like"/>
</dbReference>
<dbReference type="Proteomes" id="UP000177907">
    <property type="component" value="Unassembled WGS sequence"/>
</dbReference>
<comment type="similarity">
    <text evidence="6">Belongs to the peptidase M24A family. Methionine aminopeptidase type 1 subfamily.</text>
</comment>
<evidence type="ECO:0000256" key="7">
    <source>
        <dbReference type="RuleBase" id="RU003653"/>
    </source>
</evidence>
<evidence type="ECO:0000256" key="2">
    <source>
        <dbReference type="ARBA" id="ARBA00022438"/>
    </source>
</evidence>
<dbReference type="GO" id="GO:0005829">
    <property type="term" value="C:cytosol"/>
    <property type="evidence" value="ECO:0007669"/>
    <property type="project" value="TreeGrafter"/>
</dbReference>
<dbReference type="InterPro" id="IPR000994">
    <property type="entry name" value="Pept_M24"/>
</dbReference>
<dbReference type="Gene3D" id="3.90.230.10">
    <property type="entry name" value="Creatinase/methionine aminopeptidase superfamily"/>
    <property type="match status" value="1"/>
</dbReference>
<protein>
    <recommendedName>
        <fullName evidence="6 7">Methionine aminopeptidase</fullName>
        <shortName evidence="6">MAP</shortName>
        <shortName evidence="6">MetAP</shortName>
        <ecNumber evidence="6 7">3.4.11.18</ecNumber>
    </recommendedName>
    <alternativeName>
        <fullName evidence="6">Peptidase M</fullName>
    </alternativeName>
</protein>
<proteinExistence type="inferred from homology"/>
<gene>
    <name evidence="6" type="primary">map</name>
    <name evidence="9" type="ORF">A3J93_03160</name>
</gene>
<dbReference type="HAMAP" id="MF_01974">
    <property type="entry name" value="MetAP_1"/>
    <property type="match status" value="1"/>
</dbReference>
<keyword evidence="4 6" id="KW-0479">Metal-binding</keyword>
<feature type="domain" description="Peptidase M24" evidence="8">
    <location>
        <begin position="15"/>
        <end position="257"/>
    </location>
</feature>
<feature type="binding site" evidence="6">
    <location>
        <position position="185"/>
    </location>
    <ligand>
        <name>a divalent metal cation</name>
        <dbReference type="ChEBI" id="CHEBI:60240"/>
        <label>2</label>
        <note>catalytic</note>
    </ligand>
</feature>
<dbReference type="STRING" id="1798704.A3J93_03160"/>
<evidence type="ECO:0000256" key="3">
    <source>
        <dbReference type="ARBA" id="ARBA00022670"/>
    </source>
</evidence>
<dbReference type="AlphaFoldDB" id="A0A1F6NV49"/>
<keyword evidence="3 6" id="KW-0645">Protease</keyword>
<feature type="binding site" evidence="6">
    <location>
        <position position="250"/>
    </location>
    <ligand>
        <name>a divalent metal cation</name>
        <dbReference type="ChEBI" id="CHEBI:60240"/>
        <label>1</label>
    </ligand>
</feature>
<evidence type="ECO:0000256" key="6">
    <source>
        <dbReference type="HAMAP-Rule" id="MF_01974"/>
    </source>
</evidence>
<feature type="binding site" evidence="6">
    <location>
        <position position="219"/>
    </location>
    <ligand>
        <name>a divalent metal cation</name>
        <dbReference type="ChEBI" id="CHEBI:60240"/>
        <label>2</label>
        <note>catalytic</note>
    </ligand>
</feature>
<dbReference type="GO" id="GO:0006508">
    <property type="term" value="P:proteolysis"/>
    <property type="evidence" value="ECO:0007669"/>
    <property type="project" value="UniProtKB-KW"/>
</dbReference>
<keyword evidence="2 6" id="KW-0031">Aminopeptidase</keyword>
<dbReference type="SUPFAM" id="SSF55920">
    <property type="entry name" value="Creatinase/aminopeptidase"/>
    <property type="match status" value="1"/>
</dbReference>
<sequence length="270" mass="29445">MAYIKTRQEINLILQGGKKMGKILEDLGKLAKPGISAYELDLISEKMIIASGGVPAFKGYQGRKSDPPFPSTTCMSVNEELVHGVARKNLILKEGDIFSLDIGMEYPVNKKNKSGYFTDTAITLIVGDKKPIPEVEKLLRVTKEALEVGIKAAVPGAPVSAIGKAIEQYVNSQGKYGIVRDLVGHGVGHAVHEDPRVPNYYDKRLDHFILKPGMVIAIEPMISLGGYEIVTADDGWTISMADSSLCAHFEHTLVITEKGNKVATRRPSEK</sequence>
<dbReference type="Pfam" id="PF00557">
    <property type="entry name" value="Peptidase_M24"/>
    <property type="match status" value="1"/>
</dbReference>
<dbReference type="NCBIfam" id="TIGR00500">
    <property type="entry name" value="met_pdase_I"/>
    <property type="match status" value="1"/>
</dbReference>
<dbReference type="PRINTS" id="PR00599">
    <property type="entry name" value="MAPEPTIDASE"/>
</dbReference>
<comment type="catalytic activity">
    <reaction evidence="6 7">
        <text>Release of N-terminal amino acids, preferentially methionine, from peptides and arylamides.</text>
        <dbReference type="EC" id="3.4.11.18"/>
    </reaction>
</comment>
<comment type="caution">
    <text evidence="9">The sequence shown here is derived from an EMBL/GenBank/DDBJ whole genome shotgun (WGS) entry which is preliminary data.</text>
</comment>
<reference evidence="9 10" key="1">
    <citation type="journal article" date="2016" name="Nat. Commun.">
        <title>Thousands of microbial genomes shed light on interconnected biogeochemical processes in an aquifer system.</title>
        <authorList>
            <person name="Anantharaman K."/>
            <person name="Brown C.T."/>
            <person name="Hug L.A."/>
            <person name="Sharon I."/>
            <person name="Castelle C.J."/>
            <person name="Probst A.J."/>
            <person name="Thomas B.C."/>
            <person name="Singh A."/>
            <person name="Wilkins M.J."/>
            <person name="Karaoz U."/>
            <person name="Brodie E.L."/>
            <person name="Williams K.H."/>
            <person name="Hubbard S.S."/>
            <person name="Banfield J.F."/>
        </authorList>
    </citation>
    <scope>NUCLEOTIDE SEQUENCE [LARGE SCALE GENOMIC DNA]</scope>
</reference>
<accession>A0A1F6NV49</accession>
<feature type="binding site" evidence="6">
    <location>
        <position position="250"/>
    </location>
    <ligand>
        <name>a divalent metal cation</name>
        <dbReference type="ChEBI" id="CHEBI:60240"/>
        <label>2</label>
        <note>catalytic</note>
    </ligand>
</feature>
<dbReference type="CDD" id="cd01086">
    <property type="entry name" value="MetAP1"/>
    <property type="match status" value="1"/>
</dbReference>
<comment type="cofactor">
    <cofactor evidence="6">
        <name>Co(2+)</name>
        <dbReference type="ChEBI" id="CHEBI:48828"/>
    </cofactor>
    <cofactor evidence="6">
        <name>Zn(2+)</name>
        <dbReference type="ChEBI" id="CHEBI:29105"/>
    </cofactor>
    <cofactor evidence="6">
        <name>Mn(2+)</name>
        <dbReference type="ChEBI" id="CHEBI:29035"/>
    </cofactor>
    <cofactor evidence="6">
        <name>Fe(2+)</name>
        <dbReference type="ChEBI" id="CHEBI:29033"/>
    </cofactor>
    <text evidence="6">Binds 2 divalent metal cations per subunit. Has a high-affinity and a low affinity metal-binding site. The true nature of the physiological cofactor is under debate. The enzyme is active with cobalt, zinc, manganese or divalent iron ions. Most likely, methionine aminopeptidases function as mononuclear Fe(2+)-metalloproteases under physiological conditions, and the catalytically relevant metal-binding site has been assigned to the histidine-containing high-affinity site.</text>
</comment>
<organism evidence="9 10">
    <name type="scientific">Candidatus Magasanikbacteria bacterium RIFOXYC2_FULL_42_28</name>
    <dbReference type="NCBI Taxonomy" id="1798704"/>
    <lineage>
        <taxon>Bacteria</taxon>
        <taxon>Candidatus Magasanikiibacteriota</taxon>
    </lineage>
</organism>
<feature type="binding site" evidence="6">
    <location>
        <position position="119"/>
    </location>
    <ligand>
        <name>a divalent metal cation</name>
        <dbReference type="ChEBI" id="CHEBI:60240"/>
        <label>2</label>
        <note>catalytic</note>
    </ligand>
</feature>
<dbReference type="InterPro" id="IPR002467">
    <property type="entry name" value="Pept_M24A_MAP1"/>
</dbReference>
<evidence type="ECO:0000313" key="10">
    <source>
        <dbReference type="Proteomes" id="UP000177907"/>
    </source>
</evidence>
<comment type="function">
    <text evidence="1 6">Removes the N-terminal methionine from nascent proteins. The N-terminal methionine is often cleaved when the second residue in the primary sequence is small and uncharged (Met-Ala-, Cys, Gly, Pro, Ser, Thr, or Val). Requires deformylation of the N(alpha)-formylated initiator methionine before it can be hydrolyzed.</text>
</comment>
<dbReference type="EMBL" id="MFQZ01000010">
    <property type="protein sequence ID" value="OGH87504.1"/>
    <property type="molecule type" value="Genomic_DNA"/>
</dbReference>
<comment type="subunit">
    <text evidence="6">Monomer.</text>
</comment>
<feature type="binding site" evidence="6">
    <location>
        <position position="119"/>
    </location>
    <ligand>
        <name>a divalent metal cation</name>
        <dbReference type="ChEBI" id="CHEBI:60240"/>
        <label>1</label>
    </ligand>
</feature>